<dbReference type="STRING" id="13706.A0A1X2HLK0"/>
<dbReference type="PROSITE" id="PS00107">
    <property type="entry name" value="PROTEIN_KINASE_ATP"/>
    <property type="match status" value="1"/>
</dbReference>
<protein>
    <submittedName>
        <fullName evidence="3">Kinase-like domain-containing protein</fullName>
    </submittedName>
</protein>
<dbReference type="SMART" id="SM00220">
    <property type="entry name" value="S_TKc"/>
    <property type="match status" value="1"/>
</dbReference>
<evidence type="ECO:0000313" key="3">
    <source>
        <dbReference type="EMBL" id="ORZ00152.1"/>
    </source>
</evidence>
<feature type="domain" description="Protein kinase" evidence="2">
    <location>
        <begin position="39"/>
        <end position="347"/>
    </location>
</feature>
<sequence length="347" mass="40133">MRGSGLFRFRHFSGMGGHHTLFHHTQQSPTIPDNIDNQYKIINKIGEGSFGVIYNGVNILTDQPIAAKFERRHADVLQLQEEYRIYKHLEGAEGLPSIYYFGHEGDFNVLVMDLLGPSLEELFELCDRQFTPKTVAIIGKQMLRLLQGIHGKGWLYRDVKPDNFLIGRPRTPGEKQLYLIDFGMAKPYIDPKTGKHIIYRERGCLSGTARYMSINTHQGKEQSRRDDLESLAYVLLYFLRGALPWQGVKAANSKQKYEKIGEIKRTTSVEKLCAGFPMEFAIFLHYARKLRFDDTPDYEFCMQTFDRALKRINEVDDGVCDWMTMNDGKGWEATERKEKPKPLMLEY</sequence>
<evidence type="ECO:0000256" key="1">
    <source>
        <dbReference type="PROSITE-ProRule" id="PRU10141"/>
    </source>
</evidence>
<dbReference type="OrthoDB" id="5800476at2759"/>
<organism evidence="3 4">
    <name type="scientific">Syncephalastrum racemosum</name>
    <name type="common">Filamentous fungus</name>
    <dbReference type="NCBI Taxonomy" id="13706"/>
    <lineage>
        <taxon>Eukaryota</taxon>
        <taxon>Fungi</taxon>
        <taxon>Fungi incertae sedis</taxon>
        <taxon>Mucoromycota</taxon>
        <taxon>Mucoromycotina</taxon>
        <taxon>Mucoromycetes</taxon>
        <taxon>Mucorales</taxon>
        <taxon>Syncephalastraceae</taxon>
        <taxon>Syncephalastrum</taxon>
    </lineage>
</organism>
<dbReference type="GO" id="GO:0005524">
    <property type="term" value="F:ATP binding"/>
    <property type="evidence" value="ECO:0007669"/>
    <property type="project" value="UniProtKB-UniRule"/>
</dbReference>
<keyword evidence="3" id="KW-0418">Kinase</keyword>
<dbReference type="Proteomes" id="UP000242180">
    <property type="component" value="Unassembled WGS sequence"/>
</dbReference>
<dbReference type="FunFam" id="1.10.510.10:FF:001123">
    <property type="entry name" value="CK1/CK1/CK1-D protein kinase"/>
    <property type="match status" value="1"/>
</dbReference>
<dbReference type="SUPFAM" id="SSF56112">
    <property type="entry name" value="Protein kinase-like (PK-like)"/>
    <property type="match status" value="1"/>
</dbReference>
<dbReference type="GO" id="GO:0004672">
    <property type="term" value="F:protein kinase activity"/>
    <property type="evidence" value="ECO:0007669"/>
    <property type="project" value="InterPro"/>
</dbReference>
<dbReference type="Pfam" id="PF00069">
    <property type="entry name" value="Pkinase"/>
    <property type="match status" value="1"/>
</dbReference>
<dbReference type="PANTHER" id="PTHR11909">
    <property type="entry name" value="CASEIN KINASE-RELATED"/>
    <property type="match status" value="1"/>
</dbReference>
<gene>
    <name evidence="3" type="ORF">BCR43DRAFT_484756</name>
</gene>
<dbReference type="EMBL" id="MCGN01000002">
    <property type="protein sequence ID" value="ORZ00152.1"/>
    <property type="molecule type" value="Genomic_DNA"/>
</dbReference>
<dbReference type="AlphaFoldDB" id="A0A1X2HLK0"/>
<keyword evidence="1" id="KW-0547">Nucleotide-binding</keyword>
<dbReference type="CDD" id="cd14016">
    <property type="entry name" value="STKc_CK1"/>
    <property type="match status" value="1"/>
</dbReference>
<dbReference type="PROSITE" id="PS50011">
    <property type="entry name" value="PROTEIN_KINASE_DOM"/>
    <property type="match status" value="1"/>
</dbReference>
<dbReference type="InterPro" id="IPR011009">
    <property type="entry name" value="Kinase-like_dom_sf"/>
</dbReference>
<dbReference type="Gene3D" id="1.10.510.10">
    <property type="entry name" value="Transferase(Phosphotransferase) domain 1"/>
    <property type="match status" value="1"/>
</dbReference>
<dbReference type="InterPro" id="IPR050235">
    <property type="entry name" value="CK1_Ser-Thr_kinase"/>
</dbReference>
<evidence type="ECO:0000313" key="4">
    <source>
        <dbReference type="Proteomes" id="UP000242180"/>
    </source>
</evidence>
<keyword evidence="1" id="KW-0067">ATP-binding</keyword>
<dbReference type="OMA" id="QFNWIDS"/>
<feature type="binding site" evidence="1">
    <location>
        <position position="68"/>
    </location>
    <ligand>
        <name>ATP</name>
        <dbReference type="ChEBI" id="CHEBI:30616"/>
    </ligand>
</feature>
<comment type="caution">
    <text evidence="3">The sequence shown here is derived from an EMBL/GenBank/DDBJ whole genome shotgun (WGS) entry which is preliminary data.</text>
</comment>
<dbReference type="InterPro" id="IPR000719">
    <property type="entry name" value="Prot_kinase_dom"/>
</dbReference>
<evidence type="ECO:0000259" key="2">
    <source>
        <dbReference type="PROSITE" id="PS50011"/>
    </source>
</evidence>
<dbReference type="InParanoid" id="A0A1X2HLK0"/>
<dbReference type="InterPro" id="IPR017441">
    <property type="entry name" value="Protein_kinase_ATP_BS"/>
</dbReference>
<keyword evidence="4" id="KW-1185">Reference proteome</keyword>
<keyword evidence="3" id="KW-0808">Transferase</keyword>
<accession>A0A1X2HLK0</accession>
<name>A0A1X2HLK0_SYNRA</name>
<proteinExistence type="predicted"/>
<reference evidence="3 4" key="1">
    <citation type="submission" date="2016-07" db="EMBL/GenBank/DDBJ databases">
        <title>Pervasive Adenine N6-methylation of Active Genes in Fungi.</title>
        <authorList>
            <consortium name="DOE Joint Genome Institute"/>
            <person name="Mondo S.J."/>
            <person name="Dannebaum R.O."/>
            <person name="Kuo R.C."/>
            <person name="Labutti K."/>
            <person name="Haridas S."/>
            <person name="Kuo A."/>
            <person name="Salamov A."/>
            <person name="Ahrendt S.R."/>
            <person name="Lipzen A."/>
            <person name="Sullivan W."/>
            <person name="Andreopoulos W.B."/>
            <person name="Clum A."/>
            <person name="Lindquist E."/>
            <person name="Daum C."/>
            <person name="Ramamoorthy G.K."/>
            <person name="Gryganskyi A."/>
            <person name="Culley D."/>
            <person name="Magnuson J.K."/>
            <person name="James T.Y."/>
            <person name="O'Malley M.A."/>
            <person name="Stajich J.E."/>
            <person name="Spatafora J.W."/>
            <person name="Visel A."/>
            <person name="Grigoriev I.V."/>
        </authorList>
    </citation>
    <scope>NUCLEOTIDE SEQUENCE [LARGE SCALE GENOMIC DNA]</scope>
    <source>
        <strain evidence="3 4">NRRL 2496</strain>
    </source>
</reference>